<dbReference type="Pfam" id="PF02668">
    <property type="entry name" value="TauD"/>
    <property type="match status" value="1"/>
</dbReference>
<keyword evidence="4" id="KW-1185">Reference proteome</keyword>
<dbReference type="AlphaFoldDB" id="A0A507APG5"/>
<evidence type="ECO:0000259" key="2">
    <source>
        <dbReference type="Pfam" id="PF02668"/>
    </source>
</evidence>
<comment type="caution">
    <text evidence="3">The sequence shown here is derived from an EMBL/GenBank/DDBJ whole genome shotgun (WGS) entry which is preliminary data.</text>
</comment>
<dbReference type="SUPFAM" id="SSF51197">
    <property type="entry name" value="Clavaminate synthase-like"/>
    <property type="match status" value="1"/>
</dbReference>
<organism evidence="3 4">
    <name type="scientific">Thyridium curvatum</name>
    <dbReference type="NCBI Taxonomy" id="1093900"/>
    <lineage>
        <taxon>Eukaryota</taxon>
        <taxon>Fungi</taxon>
        <taxon>Dikarya</taxon>
        <taxon>Ascomycota</taxon>
        <taxon>Pezizomycotina</taxon>
        <taxon>Sordariomycetes</taxon>
        <taxon>Sordariomycetidae</taxon>
        <taxon>Thyridiales</taxon>
        <taxon>Thyridiaceae</taxon>
        <taxon>Thyridium</taxon>
    </lineage>
</organism>
<dbReference type="OrthoDB" id="272271at2759"/>
<evidence type="ECO:0000256" key="1">
    <source>
        <dbReference type="ARBA" id="ARBA00023002"/>
    </source>
</evidence>
<dbReference type="Gene3D" id="3.60.130.10">
    <property type="entry name" value="Clavaminate synthase-like"/>
    <property type="match status" value="1"/>
</dbReference>
<dbReference type="InterPro" id="IPR042098">
    <property type="entry name" value="TauD-like_sf"/>
</dbReference>
<dbReference type="EMBL" id="SKBQ01000009">
    <property type="protein sequence ID" value="TPX06718.1"/>
    <property type="molecule type" value="Genomic_DNA"/>
</dbReference>
<accession>A0A507APG5</accession>
<dbReference type="GeneID" id="41969661"/>
<dbReference type="STRING" id="1093900.A0A507APG5"/>
<dbReference type="RefSeq" id="XP_030988429.1">
    <property type="nucleotide sequence ID" value="XM_031136379.1"/>
</dbReference>
<proteinExistence type="predicted"/>
<sequence>MYRLIAPCNSYPTVSRGDSRTCLARTDTSDVTNERTLLPVVVARGLRACTWRPVPWSGLPLAMANAGGPDIPFDPLQPALDAWSDAFKEGPHSTYLMIDRLRESLDLSDKDLVEAPGELGKWSKEAFTEEDCFNGPFRDTWCLQTGRCTSFAVKVANRLETAYPYVFQFRYFDLAGRHRVARCESTGVLIDSDYNGAAIQPLNATWESRRLGVTGRWREHGNVSRFESQGQASRSIQTWQAMGTCLEDVARKAMALCYFRRSYMRDGVQPARISNLRHPSRLISVRDHPPLVAAGGGRDQLFRKLSLIAGRFARAVIPSVALNSASVYIYLPAAGSHTTGTFSLNGQKTLKEFLERHDLQTSEQETWADSPCYDIAWNPSLDAHLERSKNLADLNQDLPTTLPSGYPKVIESGRVWSGADFEDDMAYTHKLEAHDLEEISAAVTHFLARSDNPHVDEVCPETFRLPKLESKLRDLTKTIHGGAGFCVIRGLDPHAFSPLERVIAYAGITSYIGNTRACQDSGGSKIIHIKDRGRTFEGAEMRQAPYSNVAQPFHSDVCDILAMYVQETAADGGHFKIASSGKVYNEIARHRPDLIHMLSKDWIFNKFSTTTPSWESRPVLFNFGPVHGPSFQFSRRPLTGSPVAPWTPGVPRMTQRQAEALDAVHFTATRHQLAIQAERGDIILVNNLAILHARDAFMDSAKKQRHIMRMWLRNEELAWPTPNALQAIWTQNYSKDSPWHKSSVWHLEPPTVPKRLIFQKFLCS</sequence>
<dbReference type="PANTHER" id="PTHR10696">
    <property type="entry name" value="GAMMA-BUTYROBETAINE HYDROXYLASE-RELATED"/>
    <property type="match status" value="1"/>
</dbReference>
<name>A0A507APG5_9PEZI</name>
<dbReference type="GO" id="GO:0016491">
    <property type="term" value="F:oxidoreductase activity"/>
    <property type="evidence" value="ECO:0007669"/>
    <property type="project" value="UniProtKB-KW"/>
</dbReference>
<dbReference type="InParanoid" id="A0A507APG5"/>
<dbReference type="InterPro" id="IPR003819">
    <property type="entry name" value="TauD/TfdA-like"/>
</dbReference>
<dbReference type="PANTHER" id="PTHR10696:SF54">
    <property type="entry name" value="FAMILY OXIDOREDUCTASE, PUTATIVE (AFU_ORTHOLOGUE AFUA_4G13850)-RELATED"/>
    <property type="match status" value="1"/>
</dbReference>
<feature type="domain" description="TauD/TfdA-like" evidence="2">
    <location>
        <begin position="459"/>
        <end position="711"/>
    </location>
</feature>
<keyword evidence="1" id="KW-0560">Oxidoreductase</keyword>
<evidence type="ECO:0000313" key="3">
    <source>
        <dbReference type="EMBL" id="TPX06718.1"/>
    </source>
</evidence>
<protein>
    <recommendedName>
        <fullName evidence="2">TauD/TfdA-like domain-containing protein</fullName>
    </recommendedName>
</protein>
<dbReference type="InterPro" id="IPR050411">
    <property type="entry name" value="AlphaKG_dependent_hydroxylases"/>
</dbReference>
<dbReference type="Proteomes" id="UP000319257">
    <property type="component" value="Unassembled WGS sequence"/>
</dbReference>
<evidence type="ECO:0000313" key="4">
    <source>
        <dbReference type="Proteomes" id="UP000319257"/>
    </source>
</evidence>
<gene>
    <name evidence="3" type="ORF">E0L32_002214</name>
</gene>
<reference evidence="3 4" key="1">
    <citation type="submission" date="2019-06" db="EMBL/GenBank/DDBJ databases">
        <title>Draft genome sequence of the filamentous fungus Phialemoniopsis curvata isolated from diesel fuel.</title>
        <authorList>
            <person name="Varaljay V.A."/>
            <person name="Lyon W.J."/>
            <person name="Crouch A.L."/>
            <person name="Drake C.E."/>
            <person name="Hollomon J.M."/>
            <person name="Nadeau L.J."/>
            <person name="Nunn H.S."/>
            <person name="Stevenson B.S."/>
            <person name="Bojanowski C.L."/>
            <person name="Crookes-Goodson W.J."/>
        </authorList>
    </citation>
    <scope>NUCLEOTIDE SEQUENCE [LARGE SCALE GENOMIC DNA]</scope>
    <source>
        <strain evidence="3 4">D216</strain>
    </source>
</reference>